<keyword evidence="1" id="KW-0812">Transmembrane</keyword>
<sequence>MMLLLFLFNSFWLLNLNHPLIITIFIIIQTCILIMITGVMSYSFWMSYIMFLTFIGGLLVLFIYISSLTPNKNFFLNYKKIFTIFLAFFIFIALIQIQPILMNLEMTPLSYAQKFINTENNIYLSNFYNKNELWMTLILMNYLLLALIISTKIILLNEGPMRIIS</sequence>
<protein>
    <submittedName>
        <fullName evidence="2">NADH dehydrogenase subunit 6</fullName>
    </submittedName>
</protein>
<organism evidence="2">
    <name type="scientific">Potamophylax rotundipennis</name>
    <dbReference type="NCBI Taxonomy" id="446498"/>
    <lineage>
        <taxon>Eukaryota</taxon>
        <taxon>Metazoa</taxon>
        <taxon>Ecdysozoa</taxon>
        <taxon>Arthropoda</taxon>
        <taxon>Hexapoda</taxon>
        <taxon>Insecta</taxon>
        <taxon>Pterygota</taxon>
        <taxon>Neoptera</taxon>
        <taxon>Endopterygota</taxon>
        <taxon>Trichoptera</taxon>
        <taxon>Integripalpia</taxon>
        <taxon>Plenitentoria</taxon>
        <taxon>Limnephiloidea</taxon>
        <taxon>Limnephilidae</taxon>
        <taxon>Limnephilinae</taxon>
        <taxon>Stenophylacini</taxon>
        <taxon>Potamophylax</taxon>
    </lineage>
</organism>
<feature type="transmembrane region" description="Helical" evidence="1">
    <location>
        <begin position="48"/>
        <end position="69"/>
    </location>
</feature>
<gene>
    <name evidence="2" type="primary">ND6</name>
</gene>
<keyword evidence="1" id="KW-1133">Transmembrane helix</keyword>
<keyword evidence="1" id="KW-0472">Membrane</keyword>
<reference evidence="2" key="1">
    <citation type="submission" date="2020-04" db="EMBL/GenBank/DDBJ databases">
        <title>DNAmark Project.</title>
        <authorList>
            <person name="Leerhoei F."/>
        </authorList>
    </citation>
    <scope>NUCLEOTIDE SEQUENCE</scope>
    <source>
        <strain evidence="2">DM547</strain>
    </source>
</reference>
<geneLocation type="mitochondrion" evidence="2"/>
<feature type="transmembrane region" description="Helical" evidence="1">
    <location>
        <begin position="133"/>
        <end position="155"/>
    </location>
</feature>
<evidence type="ECO:0000313" key="2">
    <source>
        <dbReference type="EMBL" id="QNE85893.1"/>
    </source>
</evidence>
<proteinExistence type="predicted"/>
<feature type="transmembrane region" description="Helical" evidence="1">
    <location>
        <begin position="81"/>
        <end position="101"/>
    </location>
</feature>
<name>A0A7G7CE77_9NEOP</name>
<dbReference type="AlphaFoldDB" id="A0A7G7CE77"/>
<evidence type="ECO:0000256" key="1">
    <source>
        <dbReference type="SAM" id="Phobius"/>
    </source>
</evidence>
<keyword evidence="2" id="KW-0496">Mitochondrion</keyword>
<dbReference type="EMBL" id="MT410836">
    <property type="protein sequence ID" value="QNE85893.1"/>
    <property type="molecule type" value="Genomic_DNA"/>
</dbReference>
<accession>A0A7G7CE77</accession>
<feature type="transmembrane region" description="Helical" evidence="1">
    <location>
        <begin position="20"/>
        <end position="42"/>
    </location>
</feature>